<protein>
    <submittedName>
        <fullName evidence="2">Uncharacterized protein</fullName>
    </submittedName>
</protein>
<dbReference type="AlphaFoldDB" id="A0A9X3F2K6"/>
<reference evidence="2" key="1">
    <citation type="submission" date="2022-11" db="EMBL/GenBank/DDBJ databases">
        <title>Minimal conservation of predation-associated metabolite biosynthetic gene clusters underscores biosynthetic potential of Myxococcota including descriptions for ten novel species: Archangium lansinium sp. nov., Myxococcus landrumus sp. nov., Nannocystis bai.</title>
        <authorList>
            <person name="Ahearne A."/>
            <person name="Stevens C."/>
            <person name="Phillips K."/>
        </authorList>
    </citation>
    <scope>NUCLEOTIDE SEQUENCE</scope>
    <source>
        <strain evidence="2">Na p29</strain>
    </source>
</reference>
<evidence type="ECO:0000313" key="3">
    <source>
        <dbReference type="Proteomes" id="UP001150924"/>
    </source>
</evidence>
<organism evidence="2 3">
    <name type="scientific">Nannocystis pusilla</name>
    <dbReference type="NCBI Taxonomy" id="889268"/>
    <lineage>
        <taxon>Bacteria</taxon>
        <taxon>Pseudomonadati</taxon>
        <taxon>Myxococcota</taxon>
        <taxon>Polyangia</taxon>
        <taxon>Nannocystales</taxon>
        <taxon>Nannocystaceae</taxon>
        <taxon>Nannocystis</taxon>
    </lineage>
</organism>
<dbReference type="Proteomes" id="UP001150924">
    <property type="component" value="Unassembled WGS sequence"/>
</dbReference>
<feature type="compositionally biased region" description="Low complexity" evidence="1">
    <location>
        <begin position="122"/>
        <end position="148"/>
    </location>
</feature>
<feature type="region of interest" description="Disordered" evidence="1">
    <location>
        <begin position="120"/>
        <end position="158"/>
    </location>
</feature>
<comment type="caution">
    <text evidence="2">The sequence shown here is derived from an EMBL/GenBank/DDBJ whole genome shotgun (WGS) entry which is preliminary data.</text>
</comment>
<accession>A0A9X3F2K6</accession>
<evidence type="ECO:0000313" key="2">
    <source>
        <dbReference type="EMBL" id="MCY1010278.1"/>
    </source>
</evidence>
<evidence type="ECO:0000256" key="1">
    <source>
        <dbReference type="SAM" id="MobiDB-lite"/>
    </source>
</evidence>
<name>A0A9X3F2K6_9BACT</name>
<proteinExistence type="predicted"/>
<sequence length="210" mass="22888">MEQRSKIPGLALVALSFTQCTGREQAADPIIGDWRAVQVDGEKHPQSHAYDAQLLVGEQLRIGDDLAGELALYQSAELDGLDYNSERVSDLVVDASEAPKYRIEVAHDFFEVGQEPYEPPSYYDVGGYDDTGDVDTGSADSGTDDTGAPAEEGDDLAGLRPLKLPSVPQLAPGGTAFVCTLERDTLTCDREDADELKHWVFTRIRPEDEV</sequence>
<dbReference type="EMBL" id="JAPNKE010000002">
    <property type="protein sequence ID" value="MCY1010278.1"/>
    <property type="molecule type" value="Genomic_DNA"/>
</dbReference>
<dbReference type="RefSeq" id="WP_267773160.1">
    <property type="nucleotide sequence ID" value="NZ_JAPNKE010000002.1"/>
</dbReference>
<gene>
    <name evidence="2" type="ORF">OV079_32865</name>
</gene>
<keyword evidence="3" id="KW-1185">Reference proteome</keyword>